<dbReference type="InterPro" id="IPR036412">
    <property type="entry name" value="HAD-like_sf"/>
</dbReference>
<reference evidence="1" key="1">
    <citation type="submission" date="2023-02" db="EMBL/GenBank/DDBJ databases">
        <title>Georgenia sp.10Sc9-8, isolated from a soil sample collected from the Taklamakan desert.</title>
        <authorList>
            <person name="Liu S."/>
        </authorList>
    </citation>
    <scope>NUCLEOTIDE SEQUENCE</scope>
    <source>
        <strain evidence="1">10Sc9-8</strain>
    </source>
</reference>
<dbReference type="PANTHER" id="PTHR43434:SF16">
    <property type="entry name" value="BLL8046 PROTEIN"/>
    <property type="match status" value="1"/>
</dbReference>
<keyword evidence="1" id="KW-0378">Hydrolase</keyword>
<dbReference type="GO" id="GO:0016787">
    <property type="term" value="F:hydrolase activity"/>
    <property type="evidence" value="ECO:0007669"/>
    <property type="project" value="UniProtKB-KW"/>
</dbReference>
<dbReference type="InterPro" id="IPR023198">
    <property type="entry name" value="PGP-like_dom2"/>
</dbReference>
<keyword evidence="2" id="KW-1185">Reference proteome</keyword>
<dbReference type="Pfam" id="PF00702">
    <property type="entry name" value="Hydrolase"/>
    <property type="match status" value="1"/>
</dbReference>
<comment type="caution">
    <text evidence="1">The sequence shown here is derived from an EMBL/GenBank/DDBJ whole genome shotgun (WGS) entry which is preliminary data.</text>
</comment>
<dbReference type="SFLD" id="SFLDG01135">
    <property type="entry name" value="C1.5.6:_HAD__Beta-PGM__Phospha"/>
    <property type="match status" value="1"/>
</dbReference>
<organism evidence="1 2">
    <name type="scientific">Georgenia halotolerans</name>
    <dbReference type="NCBI Taxonomy" id="3028317"/>
    <lineage>
        <taxon>Bacteria</taxon>
        <taxon>Bacillati</taxon>
        <taxon>Actinomycetota</taxon>
        <taxon>Actinomycetes</taxon>
        <taxon>Micrococcales</taxon>
        <taxon>Bogoriellaceae</taxon>
        <taxon>Georgenia</taxon>
    </lineage>
</organism>
<dbReference type="Gene3D" id="3.40.50.1000">
    <property type="entry name" value="HAD superfamily/HAD-like"/>
    <property type="match status" value="1"/>
</dbReference>
<sequence>MADHSSTAPGAVLLDADGTLVDSTYLHVLAWAEAFSQAGHPVDHWRIHRSIGMGSSRLLAELLGDLAEELGDEVKETHTAAYAELSEGLRRFDKVPELIEALHRRGVNVVLSTSAAPAELERIREVLDVEDELHGITAAEDVEDAKPAPDLVTSGLDRAGVPAERAVFVGDAVWDVKASAAAGVSCVGVRTGGISEAELREAGAAAVYESVAHLLAELDTSPLAATWEH</sequence>
<dbReference type="Proteomes" id="UP001165561">
    <property type="component" value="Unassembled WGS sequence"/>
</dbReference>
<accession>A0ABT5TVN3</accession>
<gene>
    <name evidence="1" type="ORF">PU560_06510</name>
</gene>
<proteinExistence type="predicted"/>
<dbReference type="SFLD" id="SFLDG01129">
    <property type="entry name" value="C1.5:_HAD__Beta-PGM__Phosphata"/>
    <property type="match status" value="1"/>
</dbReference>
<dbReference type="PANTHER" id="PTHR43434">
    <property type="entry name" value="PHOSPHOGLYCOLATE PHOSPHATASE"/>
    <property type="match status" value="1"/>
</dbReference>
<dbReference type="InterPro" id="IPR050155">
    <property type="entry name" value="HAD-like_hydrolase_sf"/>
</dbReference>
<dbReference type="SUPFAM" id="SSF56784">
    <property type="entry name" value="HAD-like"/>
    <property type="match status" value="1"/>
</dbReference>
<dbReference type="SFLD" id="SFLDS00003">
    <property type="entry name" value="Haloacid_Dehalogenase"/>
    <property type="match status" value="1"/>
</dbReference>
<dbReference type="Gene3D" id="1.10.150.240">
    <property type="entry name" value="Putative phosphatase, domain 2"/>
    <property type="match status" value="1"/>
</dbReference>
<evidence type="ECO:0000313" key="1">
    <source>
        <dbReference type="EMBL" id="MDD9206121.1"/>
    </source>
</evidence>
<protein>
    <submittedName>
        <fullName evidence="1">HAD family hydrolase</fullName>
    </submittedName>
</protein>
<dbReference type="EMBL" id="JARACI010000785">
    <property type="protein sequence ID" value="MDD9206121.1"/>
    <property type="molecule type" value="Genomic_DNA"/>
</dbReference>
<name>A0ABT5TVN3_9MICO</name>
<evidence type="ECO:0000313" key="2">
    <source>
        <dbReference type="Proteomes" id="UP001165561"/>
    </source>
</evidence>
<dbReference type="InterPro" id="IPR023214">
    <property type="entry name" value="HAD_sf"/>
</dbReference>